<dbReference type="Proteomes" id="UP001234297">
    <property type="component" value="Chromosome 9"/>
</dbReference>
<dbReference type="EMBL" id="CM056817">
    <property type="protein sequence ID" value="KAJ8619449.1"/>
    <property type="molecule type" value="Genomic_DNA"/>
</dbReference>
<accession>A0ACC2KE84</accession>
<protein>
    <submittedName>
        <fullName evidence="1">Uncharacterized protein</fullName>
    </submittedName>
</protein>
<evidence type="ECO:0000313" key="1">
    <source>
        <dbReference type="EMBL" id="KAJ8619449.1"/>
    </source>
</evidence>
<name>A0ACC2KE84_PERAE</name>
<gene>
    <name evidence="1" type="ORF">MRB53_027978</name>
</gene>
<comment type="caution">
    <text evidence="1">The sequence shown here is derived from an EMBL/GenBank/DDBJ whole genome shotgun (WGS) entry which is preliminary data.</text>
</comment>
<keyword evidence="2" id="KW-1185">Reference proteome</keyword>
<proteinExistence type="predicted"/>
<sequence>MAESEQSITPSDNTNRPLPKKKRLRFERQLIGMMKNKRTCENLKRILAPLIQEMVQEELKRQSPPPVPRSPAYQIQEPDVLCLHLRFKNPLPDPLFTGTSIPPAEIVIRRGNSEETVVSGPSSSISVKMVVLYGDFEREGWTAKEFQDNVVCAREDNSSWTRSGKFRLGVKAVRGRDIQHRIMEARSEAFVVRDKRGESSQKHDCPLLGDEIWRLKNIRENGVYFKRLVVEGIKTVQQFLQFFIINPGHLQMIMGMKKKNWEETLGHARKCIIDGKYYMYSCIETKSTLDNLPPPDKNLVENLKKQAYENRGQIIEYNAQPVFGLSNPHIQAAGIFPSTTVTHQNELARTTYILAPQGHVMTDLPQHQENGQLFDPNHYININALTVSPCQHQDPHFVQNFQLPEQVSMFQNQNDTFGAANVSDNLLGDFMNNFAASGSFLGHTVNDDSLNGTVDCFQKPKALVRGMAWAFISLRNPRSQRMA</sequence>
<reference evidence="1 2" key="1">
    <citation type="journal article" date="2022" name="Hortic Res">
        <title>A haplotype resolved chromosomal level avocado genome allows analysis of novel avocado genes.</title>
        <authorList>
            <person name="Nath O."/>
            <person name="Fletcher S.J."/>
            <person name="Hayward A."/>
            <person name="Shaw L.M."/>
            <person name="Masouleh A.K."/>
            <person name="Furtado A."/>
            <person name="Henry R.J."/>
            <person name="Mitter N."/>
        </authorList>
    </citation>
    <scope>NUCLEOTIDE SEQUENCE [LARGE SCALE GENOMIC DNA]</scope>
    <source>
        <strain evidence="2">cv. Hass</strain>
    </source>
</reference>
<evidence type="ECO:0000313" key="2">
    <source>
        <dbReference type="Proteomes" id="UP001234297"/>
    </source>
</evidence>
<organism evidence="1 2">
    <name type="scientific">Persea americana</name>
    <name type="common">Avocado</name>
    <dbReference type="NCBI Taxonomy" id="3435"/>
    <lineage>
        <taxon>Eukaryota</taxon>
        <taxon>Viridiplantae</taxon>
        <taxon>Streptophyta</taxon>
        <taxon>Embryophyta</taxon>
        <taxon>Tracheophyta</taxon>
        <taxon>Spermatophyta</taxon>
        <taxon>Magnoliopsida</taxon>
        <taxon>Magnoliidae</taxon>
        <taxon>Laurales</taxon>
        <taxon>Lauraceae</taxon>
        <taxon>Persea</taxon>
    </lineage>
</organism>